<comment type="caution">
    <text evidence="10">The sequence shown here is derived from an EMBL/GenBank/DDBJ whole genome shotgun (WGS) entry which is preliminary data.</text>
</comment>
<comment type="subcellular location">
    <subcellularLocation>
        <location evidence="1">Membrane</location>
        <topology evidence="1">Lipid-anchor</topology>
    </subcellularLocation>
</comment>
<dbReference type="InterPro" id="IPR057336">
    <property type="entry name" value="GerAC_N"/>
</dbReference>
<protein>
    <submittedName>
        <fullName evidence="10">Uncharacterized protein</fullName>
    </submittedName>
</protein>
<dbReference type="Pfam" id="PF05504">
    <property type="entry name" value="Spore_GerAC"/>
    <property type="match status" value="1"/>
</dbReference>
<evidence type="ECO:0000256" key="5">
    <source>
        <dbReference type="ARBA" id="ARBA00023136"/>
    </source>
</evidence>
<dbReference type="InterPro" id="IPR008844">
    <property type="entry name" value="Spore_GerAC-like"/>
</dbReference>
<evidence type="ECO:0000256" key="2">
    <source>
        <dbReference type="ARBA" id="ARBA00007886"/>
    </source>
</evidence>
<dbReference type="PANTHER" id="PTHR35789">
    <property type="entry name" value="SPORE GERMINATION PROTEIN B3"/>
    <property type="match status" value="1"/>
</dbReference>
<dbReference type="InterPro" id="IPR046953">
    <property type="entry name" value="Spore_GerAC-like_C"/>
</dbReference>
<evidence type="ECO:0000313" key="11">
    <source>
        <dbReference type="Proteomes" id="UP000626244"/>
    </source>
</evidence>
<dbReference type="GO" id="GO:0009847">
    <property type="term" value="P:spore germination"/>
    <property type="evidence" value="ECO:0007669"/>
    <property type="project" value="InterPro"/>
</dbReference>
<sequence length="379" mass="43078">MNRRLILLIAPILLLTGCWDIKQLNQLTYVSALGVDYVNNEYVLYVQVLDISKIGKSEQGSSGTEGPNIWIGKGKGPTFANAWNDLYNSTQQRTLFGQISSIVFKESALGKKQVEESLDTLERFVDARLTPWIYTTKEPIDKIFAVEPMLPNSPIMTLLHLPNGNYEQHSLISPMKLVEFAALINEPSASIIVPTLGLDDKLWKKDDKNMPMMNVNGAFLFYKAKKPQWISKNDLIGLRWVDQNTERTPLSLNEKNGKIKALLPIENPDVKIHSMVSKSGVPKFNMDIKVQATITQLNSQVSNKVLIREVKKKIKKEISTTYLEGINKKLDVFHLEEDLYRNNYKSWKSITKKNKFLLTPKSLGTIKVKVTLTDRGRKE</sequence>
<dbReference type="NCBIfam" id="TIGR02887">
    <property type="entry name" value="spore_ger_x_C"/>
    <property type="match status" value="1"/>
</dbReference>
<evidence type="ECO:0000256" key="1">
    <source>
        <dbReference type="ARBA" id="ARBA00004635"/>
    </source>
</evidence>
<dbReference type="RefSeq" id="WP_087997782.1">
    <property type="nucleotide sequence ID" value="NZ_BMHB01000001.1"/>
</dbReference>
<keyword evidence="7" id="KW-0449">Lipoprotein</keyword>
<keyword evidence="5" id="KW-0472">Membrane</keyword>
<feature type="domain" description="Spore germination protein N-terminal" evidence="9">
    <location>
        <begin position="20"/>
        <end position="196"/>
    </location>
</feature>
<keyword evidence="6" id="KW-0564">Palmitate</keyword>
<dbReference type="InterPro" id="IPR038501">
    <property type="entry name" value="Spore_GerAC_C_sf"/>
</dbReference>
<name>A0A8J3AE69_9BACI</name>
<evidence type="ECO:0000256" key="4">
    <source>
        <dbReference type="ARBA" id="ARBA00022729"/>
    </source>
</evidence>
<feature type="domain" description="Spore germination GerAC-like C-terminal" evidence="8">
    <location>
        <begin position="216"/>
        <end position="374"/>
    </location>
</feature>
<evidence type="ECO:0000256" key="3">
    <source>
        <dbReference type="ARBA" id="ARBA00022544"/>
    </source>
</evidence>
<dbReference type="Pfam" id="PF25198">
    <property type="entry name" value="Spore_GerAC_N"/>
    <property type="match status" value="1"/>
</dbReference>
<keyword evidence="3" id="KW-0309">Germination</keyword>
<dbReference type="Gene3D" id="3.30.300.210">
    <property type="entry name" value="Nutrient germinant receptor protein C, domain 3"/>
    <property type="match status" value="1"/>
</dbReference>
<dbReference type="OrthoDB" id="2380468at2"/>
<keyword evidence="11" id="KW-1185">Reference proteome</keyword>
<evidence type="ECO:0000313" key="10">
    <source>
        <dbReference type="EMBL" id="GGI12673.1"/>
    </source>
</evidence>
<dbReference type="GO" id="GO:0016020">
    <property type="term" value="C:membrane"/>
    <property type="evidence" value="ECO:0007669"/>
    <property type="project" value="UniProtKB-SubCell"/>
</dbReference>
<dbReference type="Proteomes" id="UP000626244">
    <property type="component" value="Unassembled WGS sequence"/>
</dbReference>
<evidence type="ECO:0000256" key="6">
    <source>
        <dbReference type="ARBA" id="ARBA00023139"/>
    </source>
</evidence>
<dbReference type="PANTHER" id="PTHR35789:SF1">
    <property type="entry name" value="SPORE GERMINATION PROTEIN B3"/>
    <property type="match status" value="1"/>
</dbReference>
<gene>
    <name evidence="10" type="ORF">GCM10007380_14090</name>
</gene>
<reference evidence="11" key="1">
    <citation type="journal article" date="2019" name="Int. J. Syst. Evol. Microbiol.">
        <title>The Global Catalogue of Microorganisms (GCM) 10K type strain sequencing project: providing services to taxonomists for standard genome sequencing and annotation.</title>
        <authorList>
            <consortium name="The Broad Institute Genomics Platform"/>
            <consortium name="The Broad Institute Genome Sequencing Center for Infectious Disease"/>
            <person name="Wu L."/>
            <person name="Ma J."/>
        </authorList>
    </citation>
    <scope>NUCLEOTIDE SEQUENCE [LARGE SCALE GENOMIC DNA]</scope>
    <source>
        <strain evidence="11">CGMCC 1.14993</strain>
    </source>
</reference>
<dbReference type="PROSITE" id="PS51257">
    <property type="entry name" value="PROKAR_LIPOPROTEIN"/>
    <property type="match status" value="1"/>
</dbReference>
<dbReference type="AlphaFoldDB" id="A0A8J3AE69"/>
<evidence type="ECO:0000259" key="9">
    <source>
        <dbReference type="Pfam" id="PF25198"/>
    </source>
</evidence>
<evidence type="ECO:0000259" key="8">
    <source>
        <dbReference type="Pfam" id="PF05504"/>
    </source>
</evidence>
<dbReference type="EMBL" id="BMHB01000001">
    <property type="protein sequence ID" value="GGI12673.1"/>
    <property type="molecule type" value="Genomic_DNA"/>
</dbReference>
<keyword evidence="4" id="KW-0732">Signal</keyword>
<accession>A0A8J3AE69</accession>
<evidence type="ECO:0000256" key="7">
    <source>
        <dbReference type="ARBA" id="ARBA00023288"/>
    </source>
</evidence>
<organism evidence="10 11">
    <name type="scientific">Gottfriedia solisilvae</name>
    <dbReference type="NCBI Taxonomy" id="1516104"/>
    <lineage>
        <taxon>Bacteria</taxon>
        <taxon>Bacillati</taxon>
        <taxon>Bacillota</taxon>
        <taxon>Bacilli</taxon>
        <taxon>Bacillales</taxon>
        <taxon>Bacillaceae</taxon>
        <taxon>Gottfriedia</taxon>
    </lineage>
</organism>
<comment type="similarity">
    <text evidence="2">Belongs to the GerABKC lipoprotein family.</text>
</comment>
<proteinExistence type="inferred from homology"/>